<accession>M9RQ64</accession>
<evidence type="ECO:0000256" key="6">
    <source>
        <dbReference type="RuleBase" id="RU362116"/>
    </source>
</evidence>
<evidence type="ECO:0000256" key="2">
    <source>
        <dbReference type="ARBA" id="ARBA00009677"/>
    </source>
</evidence>
<evidence type="ECO:0000259" key="7">
    <source>
        <dbReference type="Pfam" id="PF06429"/>
    </source>
</evidence>
<keyword evidence="9" id="KW-0966">Cell projection</keyword>
<dbReference type="HOGENOM" id="CLU_013687_1_0_5"/>
<keyword evidence="9" id="KW-0282">Flagellum</keyword>
<dbReference type="KEGG" id="oar:OA238_118p0710"/>
<proteinExistence type="inferred from homology"/>
<organism evidence="9 10">
    <name type="scientific">Octadecabacter arcticus 238</name>
    <dbReference type="NCBI Taxonomy" id="391616"/>
    <lineage>
        <taxon>Bacteria</taxon>
        <taxon>Pseudomonadati</taxon>
        <taxon>Pseudomonadota</taxon>
        <taxon>Alphaproteobacteria</taxon>
        <taxon>Rhodobacterales</taxon>
        <taxon>Roseobacteraceae</taxon>
        <taxon>Octadecabacter</taxon>
    </lineage>
</organism>
<evidence type="ECO:0000259" key="8">
    <source>
        <dbReference type="Pfam" id="PF22692"/>
    </source>
</evidence>
<geneLocation type="plasmid" evidence="9 10">
    <name>pOA238_118</name>
</geneLocation>
<comment type="subunit">
    <text evidence="4 6">The basal body constitutes a major portion of the flagellar organelle and consists of five rings (E,L,P,S, and M) mounted on a central rod. The rod consists of about 26 subunits of FlgG in the distal portion, and FlgB, FlgC and FlgF are thought to build up the proximal portion of the rod with about 6 subunits each.</text>
</comment>
<dbReference type="InterPro" id="IPR010930">
    <property type="entry name" value="Flg_bb/hook_C_dom"/>
</dbReference>
<dbReference type="NCBIfam" id="TIGR03506">
    <property type="entry name" value="FlgEFG_subfam"/>
    <property type="match status" value="1"/>
</dbReference>
<name>M9RQ64_9RHOB</name>
<gene>
    <name evidence="9" type="ORF">OA238_118p0710</name>
</gene>
<dbReference type="OrthoDB" id="9804559at2"/>
<dbReference type="InterPro" id="IPR037925">
    <property type="entry name" value="FlgE/F/G-like"/>
</dbReference>
<feature type="domain" description="Flagellar hook protein FlgE/F/G-like D1" evidence="8">
    <location>
        <begin position="84"/>
        <end position="150"/>
    </location>
</feature>
<protein>
    <recommendedName>
        <fullName evidence="5 6">Flagellar basal-body rod protein FlgF</fullName>
    </recommendedName>
</protein>
<dbReference type="PANTHER" id="PTHR30435">
    <property type="entry name" value="FLAGELLAR PROTEIN"/>
    <property type="match status" value="1"/>
</dbReference>
<comment type="subcellular location">
    <subcellularLocation>
        <location evidence="1 6">Bacterial flagellum basal body</location>
    </subcellularLocation>
</comment>
<keyword evidence="9" id="KW-0969">Cilium</keyword>
<dbReference type="Pfam" id="PF22692">
    <property type="entry name" value="LlgE_F_G_D1"/>
    <property type="match status" value="1"/>
</dbReference>
<feature type="domain" description="Flagellar basal-body/hook protein C-terminal" evidence="7">
    <location>
        <begin position="204"/>
        <end position="248"/>
    </location>
</feature>
<dbReference type="Pfam" id="PF06429">
    <property type="entry name" value="Flg_bbr_C"/>
    <property type="match status" value="1"/>
</dbReference>
<dbReference type="AlphaFoldDB" id="M9RQ64"/>
<dbReference type="InterPro" id="IPR020013">
    <property type="entry name" value="Flagellar_FlgE/F/G"/>
</dbReference>
<dbReference type="GO" id="GO:0071978">
    <property type="term" value="P:bacterial-type flagellum-dependent swarming motility"/>
    <property type="evidence" value="ECO:0007669"/>
    <property type="project" value="TreeGrafter"/>
</dbReference>
<dbReference type="RefSeq" id="WP_015497677.1">
    <property type="nucleotide sequence ID" value="NC_020909.1"/>
</dbReference>
<evidence type="ECO:0000313" key="9">
    <source>
        <dbReference type="EMBL" id="AGI74769.1"/>
    </source>
</evidence>
<sequence length="253" mass="27745">MDRNIHIALNSIRNISSELRVNAQNMANVNVPGFRADLAVTRQANFLDSFDQFKSRVYSQQADQALFSDEAGNLQNTGENMDVAIRGDGYFFIKPASGGDTALSRRGDMTFDAERFLTDGAGNRFLDTGLEPIQLPPTRRIVVAETGQIQMELLGTPEGTLVPGPIIGTTMAENILLSKSLDGHIRPINQDAFPDPDQRARISQGFLESSNVNTISALVQNIESQRNFELSVKFIALGKEVDEAGSRLMRMPG</sequence>
<evidence type="ECO:0000256" key="4">
    <source>
        <dbReference type="ARBA" id="ARBA00038560"/>
    </source>
</evidence>
<dbReference type="GO" id="GO:0030694">
    <property type="term" value="C:bacterial-type flagellum basal body, rod"/>
    <property type="evidence" value="ECO:0007669"/>
    <property type="project" value="UniProtKB-UniRule"/>
</dbReference>
<dbReference type="EMBL" id="CP003743">
    <property type="protein sequence ID" value="AGI74769.1"/>
    <property type="molecule type" value="Genomic_DNA"/>
</dbReference>
<evidence type="ECO:0000256" key="5">
    <source>
        <dbReference type="ARBA" id="ARBA00040228"/>
    </source>
</evidence>
<evidence type="ECO:0000256" key="3">
    <source>
        <dbReference type="ARBA" id="ARBA00023143"/>
    </source>
</evidence>
<dbReference type="InterPro" id="IPR053967">
    <property type="entry name" value="LlgE_F_G-like_D1"/>
</dbReference>
<reference evidence="9 10" key="1">
    <citation type="journal article" date="2013" name="PLoS ONE">
        <title>Poles Apart: Arctic and Antarctic Octadecabacter strains Share High Genome Plasticity and a New Type of Xanthorhodopsin.</title>
        <authorList>
            <person name="Vollmers J."/>
            <person name="Voget S."/>
            <person name="Dietrich S."/>
            <person name="Gollnow K."/>
            <person name="Smits M."/>
            <person name="Meyer K."/>
            <person name="Brinkhoff T."/>
            <person name="Simon M."/>
            <person name="Daniel R."/>
        </authorList>
    </citation>
    <scope>NUCLEOTIDE SEQUENCE [LARGE SCALE GENOMIC DNA]</scope>
    <source>
        <strain evidence="9 10">238</strain>
        <plasmid evidence="10">Plasmid pOA238_118</plasmid>
    </source>
</reference>
<dbReference type="SUPFAM" id="SSF117143">
    <property type="entry name" value="Flagellar hook protein flgE"/>
    <property type="match status" value="1"/>
</dbReference>
<dbReference type="PANTHER" id="PTHR30435:SF18">
    <property type="entry name" value="FLAGELLAR BASAL-BODY ROD PROTEIN FLGF"/>
    <property type="match status" value="1"/>
</dbReference>
<evidence type="ECO:0000256" key="1">
    <source>
        <dbReference type="ARBA" id="ARBA00004117"/>
    </source>
</evidence>
<keyword evidence="9" id="KW-0614">Plasmid</keyword>
<comment type="similarity">
    <text evidence="2 6">Belongs to the flagella basal body rod proteins family.</text>
</comment>
<keyword evidence="10" id="KW-1185">Reference proteome</keyword>
<evidence type="ECO:0000313" key="10">
    <source>
        <dbReference type="Proteomes" id="UP000004688"/>
    </source>
</evidence>
<keyword evidence="3 6" id="KW-0975">Bacterial flagellum</keyword>
<dbReference type="Proteomes" id="UP000004688">
    <property type="component" value="Plasmid pOA238_118"/>
</dbReference>